<dbReference type="Proteomes" id="UP000594454">
    <property type="component" value="Chromosome 4"/>
</dbReference>
<feature type="compositionally biased region" description="Polar residues" evidence="1">
    <location>
        <begin position="152"/>
        <end position="163"/>
    </location>
</feature>
<protein>
    <submittedName>
        <fullName evidence="2">Uncharacterized protein</fullName>
    </submittedName>
</protein>
<reference evidence="2 3" key="1">
    <citation type="submission" date="2020-11" db="EMBL/GenBank/DDBJ databases">
        <authorList>
            <person name="Wallbank WR R."/>
            <person name="Pardo Diaz C."/>
            <person name="Kozak K."/>
            <person name="Martin S."/>
            <person name="Jiggins C."/>
            <person name="Moest M."/>
            <person name="Warren A I."/>
            <person name="Generalovic N T."/>
            <person name="Byers J.R.P. K."/>
            <person name="Montejo-Kovacevich G."/>
            <person name="Yen C E."/>
        </authorList>
    </citation>
    <scope>NUCLEOTIDE SEQUENCE [LARGE SCALE GENOMIC DNA]</scope>
</reference>
<gene>
    <name evidence="2" type="ORF">HERILL_LOCUS11451</name>
</gene>
<feature type="region of interest" description="Disordered" evidence="1">
    <location>
        <begin position="150"/>
        <end position="170"/>
    </location>
</feature>
<dbReference type="AlphaFoldDB" id="A0A7R8UYD9"/>
<evidence type="ECO:0000313" key="3">
    <source>
        <dbReference type="Proteomes" id="UP000594454"/>
    </source>
</evidence>
<name>A0A7R8UYD9_HERIL</name>
<evidence type="ECO:0000256" key="1">
    <source>
        <dbReference type="SAM" id="MobiDB-lite"/>
    </source>
</evidence>
<accession>A0A7R8UYD9</accession>
<keyword evidence="3" id="KW-1185">Reference proteome</keyword>
<evidence type="ECO:0000313" key="2">
    <source>
        <dbReference type="EMBL" id="CAD7088859.1"/>
    </source>
</evidence>
<organism evidence="2 3">
    <name type="scientific">Hermetia illucens</name>
    <name type="common">Black soldier fly</name>
    <dbReference type="NCBI Taxonomy" id="343691"/>
    <lineage>
        <taxon>Eukaryota</taxon>
        <taxon>Metazoa</taxon>
        <taxon>Ecdysozoa</taxon>
        <taxon>Arthropoda</taxon>
        <taxon>Hexapoda</taxon>
        <taxon>Insecta</taxon>
        <taxon>Pterygota</taxon>
        <taxon>Neoptera</taxon>
        <taxon>Endopterygota</taxon>
        <taxon>Diptera</taxon>
        <taxon>Brachycera</taxon>
        <taxon>Stratiomyomorpha</taxon>
        <taxon>Stratiomyidae</taxon>
        <taxon>Hermetiinae</taxon>
        <taxon>Hermetia</taxon>
    </lineage>
</organism>
<proteinExistence type="predicted"/>
<dbReference type="EMBL" id="LR899012">
    <property type="protein sequence ID" value="CAD7088859.1"/>
    <property type="molecule type" value="Genomic_DNA"/>
</dbReference>
<dbReference type="InParanoid" id="A0A7R8UYD9"/>
<sequence length="182" mass="21087">MAAPQKTIFSLNDYCLEYTFSYLEITDQIILAETHPHFKRIIKNLIPKRPFPPAAVYKEFGDLTDYVLRQYGQVVHKMDFDFRAEREVQELVPEYCHDIKELTLIAMRYAQDDMDFFSLEKYNGSPLSQQRNVGQALPIHQQAHGVGGPCFGSQSTNNRISSEQVDKVENSQSIGLRKDYFR</sequence>